<protein>
    <recommendedName>
        <fullName evidence="4">H15 domain-containing protein</fullName>
    </recommendedName>
</protein>
<reference evidence="5" key="1">
    <citation type="journal article" date="2021" name="bioRxiv">
        <title>Whole Genome Assembly and Annotation of Northern Wild Rice, Zizania palustris L., Supports a Whole Genome Duplication in the Zizania Genus.</title>
        <authorList>
            <person name="Haas M."/>
            <person name="Kono T."/>
            <person name="Macchietto M."/>
            <person name="Millas R."/>
            <person name="McGilp L."/>
            <person name="Shao M."/>
            <person name="Duquette J."/>
            <person name="Hirsch C.N."/>
            <person name="Kimball J."/>
        </authorList>
    </citation>
    <scope>NUCLEOTIDE SEQUENCE</scope>
    <source>
        <tissue evidence="5">Fresh leaf tissue</tissue>
    </source>
</reference>
<dbReference type="PANTHER" id="PTHR11467">
    <property type="entry name" value="HISTONE H1"/>
    <property type="match status" value="1"/>
</dbReference>
<dbReference type="InterPro" id="IPR005818">
    <property type="entry name" value="Histone_H1/H5_H15"/>
</dbReference>
<dbReference type="GO" id="GO:0045910">
    <property type="term" value="P:negative regulation of DNA recombination"/>
    <property type="evidence" value="ECO:0007669"/>
    <property type="project" value="TreeGrafter"/>
</dbReference>
<comment type="subcellular location">
    <subcellularLocation>
        <location evidence="1">Nucleus</location>
    </subcellularLocation>
</comment>
<dbReference type="Proteomes" id="UP000729402">
    <property type="component" value="Unassembled WGS sequence"/>
</dbReference>
<dbReference type="AlphaFoldDB" id="A0A8J5SJV4"/>
<dbReference type="GO" id="GO:0031492">
    <property type="term" value="F:nucleosomal DNA binding"/>
    <property type="evidence" value="ECO:0007669"/>
    <property type="project" value="TreeGrafter"/>
</dbReference>
<dbReference type="PROSITE" id="PS51504">
    <property type="entry name" value="H15"/>
    <property type="match status" value="1"/>
</dbReference>
<proteinExistence type="predicted"/>
<feature type="domain" description="H15" evidence="4">
    <location>
        <begin position="137"/>
        <end position="206"/>
    </location>
</feature>
<evidence type="ECO:0000313" key="6">
    <source>
        <dbReference type="Proteomes" id="UP000729402"/>
    </source>
</evidence>
<dbReference type="GO" id="GO:0006334">
    <property type="term" value="P:nucleosome assembly"/>
    <property type="evidence" value="ECO:0007669"/>
    <property type="project" value="InterPro"/>
</dbReference>
<evidence type="ECO:0000256" key="2">
    <source>
        <dbReference type="ARBA" id="ARBA00023125"/>
    </source>
</evidence>
<dbReference type="OrthoDB" id="1110759at2759"/>
<dbReference type="GO" id="GO:0005730">
    <property type="term" value="C:nucleolus"/>
    <property type="evidence" value="ECO:0007669"/>
    <property type="project" value="TreeGrafter"/>
</dbReference>
<dbReference type="PANTHER" id="PTHR11467:SF162">
    <property type="entry name" value="HMG-Y-RELATED PROTEIN A"/>
    <property type="match status" value="1"/>
</dbReference>
<evidence type="ECO:0000256" key="3">
    <source>
        <dbReference type="ARBA" id="ARBA00023242"/>
    </source>
</evidence>
<gene>
    <name evidence="5" type="ORF">GUJ93_ZPchr0003g17089</name>
</gene>
<organism evidence="5 6">
    <name type="scientific">Zizania palustris</name>
    <name type="common">Northern wild rice</name>
    <dbReference type="NCBI Taxonomy" id="103762"/>
    <lineage>
        <taxon>Eukaryota</taxon>
        <taxon>Viridiplantae</taxon>
        <taxon>Streptophyta</taxon>
        <taxon>Embryophyta</taxon>
        <taxon>Tracheophyta</taxon>
        <taxon>Spermatophyta</taxon>
        <taxon>Magnoliopsida</taxon>
        <taxon>Liliopsida</taxon>
        <taxon>Poales</taxon>
        <taxon>Poaceae</taxon>
        <taxon>BOP clade</taxon>
        <taxon>Oryzoideae</taxon>
        <taxon>Oryzeae</taxon>
        <taxon>Zizaniinae</taxon>
        <taxon>Zizania</taxon>
    </lineage>
</organism>
<keyword evidence="3" id="KW-0539">Nucleus</keyword>
<evidence type="ECO:0000259" key="4">
    <source>
        <dbReference type="PROSITE" id="PS51504"/>
    </source>
</evidence>
<reference evidence="5" key="2">
    <citation type="submission" date="2021-02" db="EMBL/GenBank/DDBJ databases">
        <authorList>
            <person name="Kimball J.A."/>
            <person name="Haas M.W."/>
            <person name="Macchietto M."/>
            <person name="Kono T."/>
            <person name="Duquette J."/>
            <person name="Shao M."/>
        </authorList>
    </citation>
    <scope>NUCLEOTIDE SEQUENCE</scope>
    <source>
        <tissue evidence="5">Fresh leaf tissue</tissue>
    </source>
</reference>
<keyword evidence="2" id="KW-0238">DNA-binding</keyword>
<evidence type="ECO:0000313" key="5">
    <source>
        <dbReference type="EMBL" id="KAG8061720.1"/>
    </source>
</evidence>
<dbReference type="GO" id="GO:0000786">
    <property type="term" value="C:nucleosome"/>
    <property type="evidence" value="ECO:0007669"/>
    <property type="project" value="InterPro"/>
</dbReference>
<name>A0A8J5SJV4_ZIZPA</name>
<accession>A0A8J5SJV4</accession>
<evidence type="ECO:0000256" key="1">
    <source>
        <dbReference type="ARBA" id="ARBA00004123"/>
    </source>
</evidence>
<dbReference type="EMBL" id="JAAALK010000286">
    <property type="protein sequence ID" value="KAG8061720.1"/>
    <property type="molecule type" value="Genomic_DNA"/>
</dbReference>
<dbReference type="GO" id="GO:0030261">
    <property type="term" value="P:chromosome condensation"/>
    <property type="evidence" value="ECO:0007669"/>
    <property type="project" value="TreeGrafter"/>
</dbReference>
<sequence>MTPVRPPEGVCRSAFRHRLIAHELLPDKHDDYHRFAPIFHRTSTASHCPMIPFSANSSPFPKGCSCGQICTHLHRSTEEDPKPGNLPPYPEVRGALASPCCSCFPSASIRCVFGGFVGCFFFLRRAAASELSACSSFLSPPLQMILVAIDALDDKNGSNKTVISQYIQETYQDLSSEHPSLLTEHLASMKQTDEIILSKNNYFRSPLFKGLASSVPRRPSPLPTVPCLSARRRTSKEVVAELLVVVAAAYRYHGHCARRTEGYKR</sequence>
<dbReference type="SMART" id="SM00526">
    <property type="entry name" value="H15"/>
    <property type="match status" value="1"/>
</dbReference>
<comment type="caution">
    <text evidence="5">The sequence shown here is derived from an EMBL/GenBank/DDBJ whole genome shotgun (WGS) entry which is preliminary data.</text>
</comment>
<dbReference type="GO" id="GO:0003690">
    <property type="term" value="F:double-stranded DNA binding"/>
    <property type="evidence" value="ECO:0007669"/>
    <property type="project" value="TreeGrafter"/>
</dbReference>
<dbReference type="Pfam" id="PF00538">
    <property type="entry name" value="Linker_histone"/>
    <property type="match status" value="1"/>
</dbReference>
<keyword evidence="6" id="KW-1185">Reference proteome</keyword>